<dbReference type="EMBL" id="AP018203">
    <property type="protein sequence ID" value="BAY53421.1"/>
    <property type="molecule type" value="Genomic_DNA"/>
</dbReference>
<sequence>MTYRDSLFPWCIIRLLPKMQRIVVCRCRNRNHAQAQMQALKRLNRQAVYEVIFDPPD</sequence>
<gene>
    <name evidence="1" type="ORF">NIES2135_02260</name>
</gene>
<accession>A0A1Z4J9P0</accession>
<evidence type="ECO:0000313" key="1">
    <source>
        <dbReference type="EMBL" id="BAY53421.1"/>
    </source>
</evidence>
<proteinExistence type="predicted"/>
<evidence type="ECO:0000313" key="2">
    <source>
        <dbReference type="Proteomes" id="UP000217895"/>
    </source>
</evidence>
<name>A0A1Z4J9P0_LEPBY</name>
<keyword evidence="2" id="KW-1185">Reference proteome</keyword>
<organism evidence="1 2">
    <name type="scientific">Leptolyngbya boryana NIES-2135</name>
    <dbReference type="NCBI Taxonomy" id="1973484"/>
    <lineage>
        <taxon>Bacteria</taxon>
        <taxon>Bacillati</taxon>
        <taxon>Cyanobacteriota</taxon>
        <taxon>Cyanophyceae</taxon>
        <taxon>Leptolyngbyales</taxon>
        <taxon>Leptolyngbyaceae</taxon>
        <taxon>Leptolyngbya group</taxon>
        <taxon>Leptolyngbya</taxon>
    </lineage>
</organism>
<protein>
    <submittedName>
        <fullName evidence="1">Uncharacterized protein</fullName>
    </submittedName>
</protein>
<dbReference type="Proteomes" id="UP000217895">
    <property type="component" value="Chromosome"/>
</dbReference>
<reference evidence="1 2" key="1">
    <citation type="submission" date="2017-06" db="EMBL/GenBank/DDBJ databases">
        <title>Genome sequencing of cyanobaciteial culture collection at National Institute for Environmental Studies (NIES).</title>
        <authorList>
            <person name="Hirose Y."/>
            <person name="Shimura Y."/>
            <person name="Fujisawa T."/>
            <person name="Nakamura Y."/>
            <person name="Kawachi M."/>
        </authorList>
    </citation>
    <scope>NUCLEOTIDE SEQUENCE [LARGE SCALE GENOMIC DNA]</scope>
    <source>
        <strain evidence="1 2">NIES-2135</strain>
    </source>
</reference>
<dbReference type="AlphaFoldDB" id="A0A1Z4J9P0"/>